<dbReference type="Proteomes" id="UP000193933">
    <property type="component" value="Unassembled WGS sequence"/>
</dbReference>
<dbReference type="EMBL" id="MLFN01000001">
    <property type="protein sequence ID" value="ORM55894.1"/>
    <property type="molecule type" value="Genomic_DNA"/>
</dbReference>
<dbReference type="RefSeq" id="WP_094119048.1">
    <property type="nucleotide sequence ID" value="NZ_MLFN01000001.1"/>
</dbReference>
<dbReference type="PANTHER" id="PTHR40841">
    <property type="entry name" value="SIDEROPHORE TRIACETYLFUSARININE C ESTERASE"/>
    <property type="match status" value="1"/>
</dbReference>
<gene>
    <name evidence="4" type="ORF">HA41_00200</name>
</gene>
<dbReference type="SUPFAM" id="SSF53474">
    <property type="entry name" value="alpha/beta-Hydrolases"/>
    <property type="match status" value="1"/>
</dbReference>
<evidence type="ECO:0000256" key="1">
    <source>
        <dbReference type="ARBA" id="ARBA00005622"/>
    </source>
</evidence>
<evidence type="ECO:0000313" key="4">
    <source>
        <dbReference type="EMBL" id="ORM55894.1"/>
    </source>
</evidence>
<dbReference type="InterPro" id="IPR000801">
    <property type="entry name" value="Esterase-like"/>
</dbReference>
<organism evidence="4 5">
    <name type="scientific">Pantoea conspicua</name>
    <dbReference type="NCBI Taxonomy" id="472705"/>
    <lineage>
        <taxon>Bacteria</taxon>
        <taxon>Pseudomonadati</taxon>
        <taxon>Pseudomonadota</taxon>
        <taxon>Gammaproteobacteria</taxon>
        <taxon>Enterobacterales</taxon>
        <taxon>Erwiniaceae</taxon>
        <taxon>Pantoea</taxon>
    </lineage>
</organism>
<protein>
    <submittedName>
        <fullName evidence="4">Esterase</fullName>
    </submittedName>
</protein>
<keyword evidence="3" id="KW-0732">Signal</keyword>
<proteinExistence type="inferred from homology"/>
<dbReference type="GO" id="GO:0016788">
    <property type="term" value="F:hydrolase activity, acting on ester bonds"/>
    <property type="evidence" value="ECO:0007669"/>
    <property type="project" value="TreeGrafter"/>
</dbReference>
<dbReference type="PANTHER" id="PTHR40841:SF2">
    <property type="entry name" value="SIDEROPHORE-DEGRADING ESTERASE (EUROFUNG)"/>
    <property type="match status" value="1"/>
</dbReference>
<accession>A0A1X1C2I9</accession>
<comment type="caution">
    <text evidence="4">The sequence shown here is derived from an EMBL/GenBank/DDBJ whole genome shotgun (WGS) entry which is preliminary data.</text>
</comment>
<name>A0A1X1C2I9_9GAMM</name>
<keyword evidence="5" id="KW-1185">Reference proteome</keyword>
<evidence type="ECO:0000313" key="5">
    <source>
        <dbReference type="Proteomes" id="UP000193933"/>
    </source>
</evidence>
<sequence>MNTARTSRRYVLPLLLAMACVFTVNHASAQPDLRPLGENIADKGSAWYRFGSRTFDSQDGKRHYRVWLGIPKMAAPSSGYPVLYMLDGNAAMAQLTESQLKQLRSGSSPVLVAVGYDSNLPFDVVARSYDYTPPDDAPDPIVDMPHGRKGGGSHPFRQLMLNSIVPWVEAQAASDPHQRGLWGHSYGGLFVLDTFYQAAWFSHYFAAAPSLGWNEQRIIELARRADPGPLKRLSLYLMESDGVTERRAGHSDDLQQEEAELIPILRQTDATLHLTHYTGQNHGQILSSSLADTLKIISGSKD</sequence>
<comment type="similarity">
    <text evidence="1">Belongs to the esterase D family.</text>
</comment>
<dbReference type="STRING" id="472705.GCA_001743465_02454"/>
<dbReference type="InterPro" id="IPR029058">
    <property type="entry name" value="AB_hydrolase_fold"/>
</dbReference>
<dbReference type="OrthoDB" id="9784036at2"/>
<dbReference type="Gene3D" id="3.40.50.1820">
    <property type="entry name" value="alpha/beta hydrolase"/>
    <property type="match status" value="1"/>
</dbReference>
<dbReference type="InterPro" id="IPR052558">
    <property type="entry name" value="Siderophore_Hydrolase_D"/>
</dbReference>
<evidence type="ECO:0000256" key="2">
    <source>
        <dbReference type="ARBA" id="ARBA00022801"/>
    </source>
</evidence>
<evidence type="ECO:0000256" key="3">
    <source>
        <dbReference type="SAM" id="SignalP"/>
    </source>
</evidence>
<dbReference type="PROSITE" id="PS51257">
    <property type="entry name" value="PROKAR_LIPOPROTEIN"/>
    <property type="match status" value="1"/>
</dbReference>
<dbReference type="AlphaFoldDB" id="A0A1X1C2I9"/>
<feature type="signal peptide" evidence="3">
    <location>
        <begin position="1"/>
        <end position="29"/>
    </location>
</feature>
<keyword evidence="2" id="KW-0378">Hydrolase</keyword>
<dbReference type="Pfam" id="PF00756">
    <property type="entry name" value="Esterase"/>
    <property type="match status" value="1"/>
</dbReference>
<reference evidence="4 5" key="1">
    <citation type="journal article" date="2017" name="Antonie Van Leeuwenhoek">
        <title>Phylogenomic resolution of the bacterial genus Pantoea and its relationship with Erwinia and Tatumella.</title>
        <authorList>
            <person name="Palmer M."/>
            <person name="Steenkamp E.T."/>
            <person name="Coetzee M.P."/>
            <person name="Chan W.Y."/>
            <person name="van Zyl E."/>
            <person name="De Maayer P."/>
            <person name="Coutinho T.A."/>
            <person name="Blom J."/>
            <person name="Smits T.H."/>
            <person name="Duffy B."/>
            <person name="Venter S.N."/>
        </authorList>
    </citation>
    <scope>NUCLEOTIDE SEQUENCE [LARGE SCALE GENOMIC DNA]</scope>
    <source>
        <strain evidence="4 5">LMG 24534</strain>
    </source>
</reference>
<feature type="chain" id="PRO_5012009971" evidence="3">
    <location>
        <begin position="30"/>
        <end position="302"/>
    </location>
</feature>